<evidence type="ECO:0000313" key="1">
    <source>
        <dbReference type="EMBL" id="KJU84686.1"/>
    </source>
</evidence>
<reference evidence="1 2" key="1">
    <citation type="submission" date="2015-02" db="EMBL/GenBank/DDBJ databases">
        <title>Single-cell genomics of uncultivated deep-branching MTB reveals a conserved set of magnetosome genes.</title>
        <authorList>
            <person name="Kolinko S."/>
            <person name="Richter M."/>
            <person name="Glockner F.O."/>
            <person name="Brachmann A."/>
            <person name="Schuler D."/>
        </authorList>
    </citation>
    <scope>NUCLEOTIDE SEQUENCE [LARGE SCALE GENOMIC DNA]</scope>
    <source>
        <strain evidence="1">TM-1</strain>
    </source>
</reference>
<name>A0A0F3GS17_9BACT</name>
<evidence type="ECO:0000313" key="2">
    <source>
        <dbReference type="Proteomes" id="UP000033423"/>
    </source>
</evidence>
<gene>
    <name evidence="1" type="ORF">MBAV_003109</name>
</gene>
<sequence length="139" mass="16359">MKKKRSKAKGWVLDTPKATPTVPETTTALLNRRMEQFINDALKPMHIKPPPHKLDMSYIADIYSKWYRHYVYLCSKYNDNSPDAISPSFEMKFARLEYVADDRYNLSYMRHTGQWFELHKGITLDDCMNVIKGDGNFYP</sequence>
<dbReference type="AlphaFoldDB" id="A0A0F3GS17"/>
<dbReference type="EMBL" id="LACI01001335">
    <property type="protein sequence ID" value="KJU84686.1"/>
    <property type="molecule type" value="Genomic_DNA"/>
</dbReference>
<protein>
    <submittedName>
        <fullName evidence="1">Uncharacterized protein</fullName>
    </submittedName>
</protein>
<dbReference type="InterPro" id="IPR021388">
    <property type="entry name" value="DUF3024"/>
</dbReference>
<dbReference type="Proteomes" id="UP000033423">
    <property type="component" value="Unassembled WGS sequence"/>
</dbReference>
<comment type="caution">
    <text evidence="1">The sequence shown here is derived from an EMBL/GenBank/DDBJ whole genome shotgun (WGS) entry which is preliminary data.</text>
</comment>
<keyword evidence="2" id="KW-1185">Reference proteome</keyword>
<organism evidence="1 2">
    <name type="scientific">Candidatus Magnetobacterium bavaricum</name>
    <dbReference type="NCBI Taxonomy" id="29290"/>
    <lineage>
        <taxon>Bacteria</taxon>
        <taxon>Pseudomonadati</taxon>
        <taxon>Nitrospirota</taxon>
        <taxon>Thermodesulfovibrionia</taxon>
        <taxon>Thermodesulfovibrionales</taxon>
        <taxon>Candidatus Magnetobacteriaceae</taxon>
        <taxon>Candidatus Magnetobacterium</taxon>
    </lineage>
</organism>
<proteinExistence type="predicted"/>
<dbReference type="Pfam" id="PF11225">
    <property type="entry name" value="DUF3024"/>
    <property type="match status" value="1"/>
</dbReference>
<accession>A0A0F3GS17</accession>